<organism evidence="1 2">
    <name type="scientific">Candidatus Iainarchaeum sp</name>
    <dbReference type="NCBI Taxonomy" id="3101447"/>
    <lineage>
        <taxon>Archaea</taxon>
        <taxon>Candidatus Iainarchaeota</taxon>
        <taxon>Candidatus Iainarchaeia</taxon>
        <taxon>Candidatus Iainarchaeales</taxon>
        <taxon>Candidatus Iainarchaeaceae</taxon>
        <taxon>Candidatus Iainarchaeum</taxon>
    </lineage>
</organism>
<proteinExistence type="predicted"/>
<dbReference type="Proteomes" id="UP000809243">
    <property type="component" value="Unassembled WGS sequence"/>
</dbReference>
<evidence type="ECO:0000313" key="1">
    <source>
        <dbReference type="EMBL" id="MBN2066914.1"/>
    </source>
</evidence>
<evidence type="ECO:0008006" key="3">
    <source>
        <dbReference type="Google" id="ProtNLM"/>
    </source>
</evidence>
<comment type="caution">
    <text evidence="1">The sequence shown here is derived from an EMBL/GenBank/DDBJ whole genome shotgun (WGS) entry which is preliminary data.</text>
</comment>
<dbReference type="EMBL" id="JAFGDB010000006">
    <property type="protein sequence ID" value="MBN2066914.1"/>
    <property type="molecule type" value="Genomic_DNA"/>
</dbReference>
<dbReference type="Gene3D" id="2.60.120.10">
    <property type="entry name" value="Jelly Rolls"/>
    <property type="match status" value="1"/>
</dbReference>
<dbReference type="AlphaFoldDB" id="A0A938YTK8"/>
<accession>A0A938YTK8</accession>
<evidence type="ECO:0000313" key="2">
    <source>
        <dbReference type="Proteomes" id="UP000809243"/>
    </source>
</evidence>
<name>A0A938YTK8_9ARCH</name>
<dbReference type="InterPro" id="IPR014710">
    <property type="entry name" value="RmlC-like_jellyroll"/>
</dbReference>
<protein>
    <recommendedName>
        <fullName evidence="3">Cupin domain-containing protein</fullName>
    </recommendedName>
</protein>
<dbReference type="SUPFAM" id="SSF51182">
    <property type="entry name" value="RmlC-like cupins"/>
    <property type="match status" value="1"/>
</dbReference>
<dbReference type="InterPro" id="IPR011051">
    <property type="entry name" value="RmlC_Cupin_sf"/>
</dbReference>
<gene>
    <name evidence="1" type="ORF">JW744_00420</name>
</gene>
<sequence length="115" mass="13583">MKIIRFDETEQEKSADGRFIYRTCNEPITEEGKNLVIIYVEIPEGVVEQEHYHEKVNEFIYFLTKAVSRVNSKEYSFKQNDILVLSPNDRHQIIAKEDKVRILVIKKALKDKKLV</sequence>
<reference evidence="1" key="1">
    <citation type="submission" date="2021-01" db="EMBL/GenBank/DDBJ databases">
        <title>Active Sulfur Cycling in an Early Earth Analoge.</title>
        <authorList>
            <person name="Hahn C.R."/>
            <person name="Youssef N.H."/>
            <person name="Elshahed M."/>
        </authorList>
    </citation>
    <scope>NUCLEOTIDE SEQUENCE</scope>
    <source>
        <strain evidence="1">Zod_Metabat.1151</strain>
    </source>
</reference>